<dbReference type="SUPFAM" id="SSF53187">
    <property type="entry name" value="Zn-dependent exopeptidases"/>
    <property type="match status" value="1"/>
</dbReference>
<dbReference type="EC" id="3.4.11.4" evidence="8"/>
<dbReference type="PROSITE" id="PS00759">
    <property type="entry name" value="ARGE_DAPE_CPG2_2"/>
    <property type="match status" value="1"/>
</dbReference>
<dbReference type="Pfam" id="PF07687">
    <property type="entry name" value="M20_dimer"/>
    <property type="match status" value="1"/>
</dbReference>
<dbReference type="Gene3D" id="3.40.630.10">
    <property type="entry name" value="Zn peptidases"/>
    <property type="match status" value="1"/>
</dbReference>
<dbReference type="Proteomes" id="UP001176478">
    <property type="component" value="Unassembled WGS sequence"/>
</dbReference>
<name>A0ABT9AWZ4_9GAMM</name>
<dbReference type="PANTHER" id="PTHR42994">
    <property type="entry name" value="PEPTIDASE T"/>
    <property type="match status" value="1"/>
</dbReference>
<evidence type="ECO:0000256" key="7">
    <source>
        <dbReference type="ARBA" id="ARBA00023049"/>
    </source>
</evidence>
<accession>A0ABT9AWZ4</accession>
<comment type="caution">
    <text evidence="10">The sequence shown here is derived from an EMBL/GenBank/DDBJ whole genome shotgun (WGS) entry which is preliminary data.</text>
</comment>
<dbReference type="InterPro" id="IPR036264">
    <property type="entry name" value="Bact_exopeptidase_dim_dom"/>
</dbReference>
<dbReference type="Gene3D" id="3.30.70.360">
    <property type="match status" value="1"/>
</dbReference>
<dbReference type="PIRSF" id="PIRSF037215">
    <property type="entry name" value="Peptidase_M20B"/>
    <property type="match status" value="1"/>
</dbReference>
<reference evidence="10" key="1">
    <citation type="submission" date="2023-07" db="EMBL/GenBank/DDBJ databases">
        <authorList>
            <person name="Yang W."/>
            <person name="Chen J."/>
            <person name="Ji P."/>
            <person name="Hu F."/>
        </authorList>
    </citation>
    <scope>NUCLEOTIDE SEQUENCE</scope>
    <source>
        <strain evidence="10">CRE-138-0111</strain>
    </source>
</reference>
<dbReference type="InterPro" id="IPR002933">
    <property type="entry name" value="Peptidase_M20"/>
</dbReference>
<dbReference type="NCBIfam" id="TIGR01882">
    <property type="entry name" value="peptidase-T"/>
    <property type="match status" value="1"/>
</dbReference>
<protein>
    <recommendedName>
        <fullName evidence="8">Peptidase T</fullName>
        <ecNumber evidence="8">3.4.11.4</ecNumber>
    </recommendedName>
</protein>
<dbReference type="EMBL" id="JAUQTG010000020">
    <property type="protein sequence ID" value="MDO7858828.1"/>
    <property type="molecule type" value="Genomic_DNA"/>
</dbReference>
<reference evidence="10" key="2">
    <citation type="journal article" date="2024" name="Int. J. Antimicrob. Agents">
        <title>Identification of a novel Providencia species showing multi-drug-resistant in three patients with hospital-acquired infection.</title>
        <authorList>
            <person name="Yang W."/>
            <person name="Chen J."/>
            <person name="Yang F."/>
            <person name="Ji P."/>
            <person name="Shen S."/>
            <person name="Yin D."/>
            <person name="Hu F."/>
        </authorList>
    </citation>
    <scope>NUCLEOTIDE SEQUENCE</scope>
    <source>
        <strain evidence="10">CRE-138-0111</strain>
    </source>
</reference>
<comment type="cofactor">
    <cofactor evidence="1">
        <name>Zn(2+)</name>
        <dbReference type="ChEBI" id="CHEBI:29105"/>
    </cofactor>
</comment>
<dbReference type="InterPro" id="IPR001261">
    <property type="entry name" value="ArgE/DapE_CS"/>
</dbReference>
<evidence type="ECO:0000256" key="3">
    <source>
        <dbReference type="ARBA" id="ARBA00022670"/>
    </source>
</evidence>
<dbReference type="GO" id="GO:0045148">
    <property type="term" value="F:tripeptide aminopeptidase activity"/>
    <property type="evidence" value="ECO:0007669"/>
    <property type="project" value="UniProtKB-EC"/>
</dbReference>
<dbReference type="InterPro" id="IPR011650">
    <property type="entry name" value="Peptidase_M20_dimer"/>
</dbReference>
<dbReference type="PROSITE" id="PS00758">
    <property type="entry name" value="ARGE_DAPE_CPG2_1"/>
    <property type="match status" value="1"/>
</dbReference>
<dbReference type="NCBIfam" id="NF003976">
    <property type="entry name" value="PRK05469.1"/>
    <property type="match status" value="1"/>
</dbReference>
<dbReference type="InterPro" id="IPR010161">
    <property type="entry name" value="Peptidase_M20B"/>
</dbReference>
<proteinExistence type="inferred from homology"/>
<keyword evidence="7" id="KW-0482">Metalloprotease</keyword>
<sequence length="421" mass="46511">MNIVDRFISYTKINTTTDREKGAAGIMPSSEGQRVLAKQLVQELEALGVEDIKLRDTAIVTATLPSNLDYDVPTVAFFGHLDTSAEQTNDTKAQILPYTGEDLCMNKELNIYLRKSEFPELVNYIGDDIIVTDGTSLLGADDKAAIASIMDMLQYFKQNPEIKHGTIKIGFVPDEEQGLRGAKAFDVQEFGADFAYTLDCCGIGELVYENWNAGDAEIIFTGKSAHPMSAKGKLINSLLMAQKFIAMLPGGEAPEYTDGREGYYWVKQMSGNSARTVLKMDVRDFTEEGYRTRMAFLKKLAESCEGLWGKESVVCKLSDRYSNVYNSLQGENRYPIDIAVEAYQACGITPKVIPMRGGYDGAALSQNGLPCPNIFTGAHNFHSIYEYLPVKSLYAASDVLKQVVQITAERFKPGAKAWSQS</sequence>
<keyword evidence="11" id="KW-1185">Reference proteome</keyword>
<keyword evidence="3" id="KW-0645">Protease</keyword>
<keyword evidence="10" id="KW-0031">Aminopeptidase</keyword>
<evidence type="ECO:0000256" key="5">
    <source>
        <dbReference type="ARBA" id="ARBA00022801"/>
    </source>
</evidence>
<evidence type="ECO:0000256" key="4">
    <source>
        <dbReference type="ARBA" id="ARBA00022723"/>
    </source>
</evidence>
<dbReference type="NCBIfam" id="NF009920">
    <property type="entry name" value="PRK13381.1"/>
    <property type="match status" value="1"/>
</dbReference>
<evidence type="ECO:0000256" key="1">
    <source>
        <dbReference type="ARBA" id="ARBA00001947"/>
    </source>
</evidence>
<evidence type="ECO:0000259" key="9">
    <source>
        <dbReference type="Pfam" id="PF07687"/>
    </source>
</evidence>
<evidence type="ECO:0000313" key="11">
    <source>
        <dbReference type="Proteomes" id="UP001176478"/>
    </source>
</evidence>
<evidence type="ECO:0000256" key="2">
    <source>
        <dbReference type="ARBA" id="ARBA00009692"/>
    </source>
</evidence>
<dbReference type="Pfam" id="PF01546">
    <property type="entry name" value="Peptidase_M20"/>
    <property type="match status" value="1"/>
</dbReference>
<keyword evidence="5 10" id="KW-0378">Hydrolase</keyword>
<dbReference type="CDD" id="cd03892">
    <property type="entry name" value="M20_peptT"/>
    <property type="match status" value="1"/>
</dbReference>
<keyword evidence="4" id="KW-0479">Metal-binding</keyword>
<gene>
    <name evidence="10" type="primary">pepT</name>
    <name evidence="10" type="ORF">Q5E86_21300</name>
</gene>
<feature type="domain" description="Peptidase M20 dimerisation" evidence="9">
    <location>
        <begin position="211"/>
        <end position="288"/>
    </location>
</feature>
<comment type="similarity">
    <text evidence="2">Belongs to the peptidase M20B family.</text>
</comment>
<organism evidence="10 11">
    <name type="scientific">Providencia huashanensis</name>
    <dbReference type="NCBI Taxonomy" id="3037798"/>
    <lineage>
        <taxon>Bacteria</taxon>
        <taxon>Pseudomonadati</taxon>
        <taxon>Pseudomonadota</taxon>
        <taxon>Gammaproteobacteria</taxon>
        <taxon>Enterobacterales</taxon>
        <taxon>Morganellaceae</taxon>
        <taxon>Providencia</taxon>
    </lineage>
</organism>
<evidence type="ECO:0000256" key="8">
    <source>
        <dbReference type="NCBIfam" id="TIGR01882"/>
    </source>
</evidence>
<dbReference type="PANTHER" id="PTHR42994:SF1">
    <property type="entry name" value="PEPTIDASE T"/>
    <property type="match status" value="1"/>
</dbReference>
<evidence type="ECO:0000256" key="6">
    <source>
        <dbReference type="ARBA" id="ARBA00022833"/>
    </source>
</evidence>
<keyword evidence="6" id="KW-0862">Zinc</keyword>
<dbReference type="SUPFAM" id="SSF55031">
    <property type="entry name" value="Bacterial exopeptidase dimerisation domain"/>
    <property type="match status" value="1"/>
</dbReference>
<evidence type="ECO:0000313" key="10">
    <source>
        <dbReference type="EMBL" id="MDO7858828.1"/>
    </source>
</evidence>